<feature type="transmembrane region" description="Helical" evidence="7">
    <location>
        <begin position="56"/>
        <end position="76"/>
    </location>
</feature>
<dbReference type="AlphaFoldDB" id="A0A6J7JFX5"/>
<comment type="similarity">
    <text evidence="2">Belongs to the major facilitator superfamily.</text>
</comment>
<sequence>MSTVESHHEHQHLHLRPLHDRATLIVFASLAAWSWFIYSFGASLGILRDEQGTSTMIGGLHGTALALGGVLGAIATPRLNQRFGRGHVMRIAAAGAVVGILIFTIPGLTVVGTLAAAFIACFFGNIIVVCVNSFIVMHQGAASAPAITESTALAALIGVIAPVFLGIAIGSVVGWRAGILVAVVAFVAVEIWRGRNLAVFGEPGQVLTRKASGALPRLTYWALVSNMCYIGAEFCMSLWGVDLLREQVGLSVAGAAAGLGALTGGIFVGRAFGAGITRAVPAERLLKISAAVGIAAFFVMWFATSAPVMLAAFFVTGLGISLQWPLGMARILRSCGGRTDRAAGAAMAFGTAAIGAGPFVLGALAERMPIHEAFLIVPVLLCISLGIVMFRPVPQDVTEAAVPAGV</sequence>
<gene>
    <name evidence="8" type="ORF">UFOPK3772_00997</name>
</gene>
<evidence type="ECO:0000256" key="2">
    <source>
        <dbReference type="ARBA" id="ARBA00008335"/>
    </source>
</evidence>
<dbReference type="GO" id="GO:0012505">
    <property type="term" value="C:endomembrane system"/>
    <property type="evidence" value="ECO:0007669"/>
    <property type="project" value="UniProtKB-SubCell"/>
</dbReference>
<feature type="transmembrane region" description="Helical" evidence="7">
    <location>
        <begin position="114"/>
        <end position="135"/>
    </location>
</feature>
<keyword evidence="3" id="KW-0813">Transport</keyword>
<feature type="transmembrane region" description="Helical" evidence="7">
    <location>
        <begin position="147"/>
        <end position="169"/>
    </location>
</feature>
<dbReference type="InterPro" id="IPR036259">
    <property type="entry name" value="MFS_trans_sf"/>
</dbReference>
<accession>A0A6J7JFX5</accession>
<dbReference type="Gene3D" id="1.20.1250.20">
    <property type="entry name" value="MFS general substrate transporter like domains"/>
    <property type="match status" value="2"/>
</dbReference>
<keyword evidence="6 7" id="KW-0472">Membrane</keyword>
<proteinExistence type="inferred from homology"/>
<dbReference type="PANTHER" id="PTHR23514:SF3">
    <property type="entry name" value="BYPASS OF STOP CODON PROTEIN 6"/>
    <property type="match status" value="1"/>
</dbReference>
<evidence type="ECO:0000313" key="8">
    <source>
        <dbReference type="EMBL" id="CAB4942083.1"/>
    </source>
</evidence>
<name>A0A6J7JFX5_9ZZZZ</name>
<evidence type="ECO:0000256" key="7">
    <source>
        <dbReference type="SAM" id="Phobius"/>
    </source>
</evidence>
<protein>
    <submittedName>
        <fullName evidence="8">Unannotated protein</fullName>
    </submittedName>
</protein>
<feature type="transmembrane region" description="Helical" evidence="7">
    <location>
        <begin position="21"/>
        <end position="44"/>
    </location>
</feature>
<feature type="transmembrane region" description="Helical" evidence="7">
    <location>
        <begin position="175"/>
        <end position="192"/>
    </location>
</feature>
<evidence type="ECO:0000256" key="5">
    <source>
        <dbReference type="ARBA" id="ARBA00022989"/>
    </source>
</evidence>
<reference evidence="8" key="1">
    <citation type="submission" date="2020-05" db="EMBL/GenBank/DDBJ databases">
        <authorList>
            <person name="Chiriac C."/>
            <person name="Salcher M."/>
            <person name="Ghai R."/>
            <person name="Kavagutti S V."/>
        </authorList>
    </citation>
    <scope>NUCLEOTIDE SEQUENCE</scope>
</reference>
<feature type="transmembrane region" description="Helical" evidence="7">
    <location>
        <begin position="370"/>
        <end position="390"/>
    </location>
</feature>
<keyword evidence="4 7" id="KW-0812">Transmembrane</keyword>
<dbReference type="PANTHER" id="PTHR23514">
    <property type="entry name" value="BYPASS OF STOP CODON PROTEIN 6"/>
    <property type="match status" value="1"/>
</dbReference>
<feature type="transmembrane region" description="Helical" evidence="7">
    <location>
        <begin position="285"/>
        <end position="303"/>
    </location>
</feature>
<evidence type="ECO:0000256" key="4">
    <source>
        <dbReference type="ARBA" id="ARBA00022692"/>
    </source>
</evidence>
<feature type="transmembrane region" description="Helical" evidence="7">
    <location>
        <begin position="88"/>
        <end position="108"/>
    </location>
</feature>
<dbReference type="InterPro" id="IPR051788">
    <property type="entry name" value="MFS_Transporter"/>
</dbReference>
<dbReference type="EMBL" id="CAFBNE010000023">
    <property type="protein sequence ID" value="CAB4942083.1"/>
    <property type="molecule type" value="Genomic_DNA"/>
</dbReference>
<evidence type="ECO:0000256" key="6">
    <source>
        <dbReference type="ARBA" id="ARBA00023136"/>
    </source>
</evidence>
<dbReference type="GO" id="GO:0016020">
    <property type="term" value="C:membrane"/>
    <property type="evidence" value="ECO:0007669"/>
    <property type="project" value="TreeGrafter"/>
</dbReference>
<evidence type="ECO:0000256" key="1">
    <source>
        <dbReference type="ARBA" id="ARBA00004127"/>
    </source>
</evidence>
<feature type="transmembrane region" description="Helical" evidence="7">
    <location>
        <begin position="344"/>
        <end position="364"/>
    </location>
</feature>
<feature type="transmembrane region" description="Helical" evidence="7">
    <location>
        <begin position="218"/>
        <end position="240"/>
    </location>
</feature>
<feature type="transmembrane region" description="Helical" evidence="7">
    <location>
        <begin position="309"/>
        <end position="332"/>
    </location>
</feature>
<comment type="subcellular location">
    <subcellularLocation>
        <location evidence="1">Endomembrane system</location>
        <topology evidence="1">Multi-pass membrane protein</topology>
    </subcellularLocation>
</comment>
<dbReference type="SUPFAM" id="SSF103473">
    <property type="entry name" value="MFS general substrate transporter"/>
    <property type="match status" value="1"/>
</dbReference>
<feature type="transmembrane region" description="Helical" evidence="7">
    <location>
        <begin position="252"/>
        <end position="273"/>
    </location>
</feature>
<evidence type="ECO:0000256" key="3">
    <source>
        <dbReference type="ARBA" id="ARBA00022448"/>
    </source>
</evidence>
<organism evidence="8">
    <name type="scientific">freshwater metagenome</name>
    <dbReference type="NCBI Taxonomy" id="449393"/>
    <lineage>
        <taxon>unclassified sequences</taxon>
        <taxon>metagenomes</taxon>
        <taxon>ecological metagenomes</taxon>
    </lineage>
</organism>
<keyword evidence="5 7" id="KW-1133">Transmembrane helix</keyword>